<dbReference type="PANTHER" id="PTHR13374:SF3">
    <property type="entry name" value="DET1 HOMOLOG"/>
    <property type="match status" value="1"/>
</dbReference>
<dbReference type="GO" id="GO:0032436">
    <property type="term" value="P:positive regulation of proteasomal ubiquitin-dependent protein catabolic process"/>
    <property type="evidence" value="ECO:0007669"/>
    <property type="project" value="TreeGrafter"/>
</dbReference>
<dbReference type="GO" id="GO:0016567">
    <property type="term" value="P:protein ubiquitination"/>
    <property type="evidence" value="ECO:0007669"/>
    <property type="project" value="TreeGrafter"/>
</dbReference>
<dbReference type="EMBL" id="CAJFDI010000001">
    <property type="protein sequence ID" value="CAD5208342.1"/>
    <property type="molecule type" value="Genomic_DNA"/>
</dbReference>
<dbReference type="GO" id="GO:0031625">
    <property type="term" value="F:ubiquitin protein ligase binding"/>
    <property type="evidence" value="ECO:0007669"/>
    <property type="project" value="TreeGrafter"/>
</dbReference>
<dbReference type="PANTHER" id="PTHR13374">
    <property type="entry name" value="DET1 HOMOLOG DE-ETIOLATED-1 HOMOLOG"/>
    <property type="match status" value="1"/>
</dbReference>
<dbReference type="Proteomes" id="UP000582659">
    <property type="component" value="Unassembled WGS sequence"/>
</dbReference>
<protein>
    <submittedName>
        <fullName evidence="1">(pine wood nematode) hypothetical protein</fullName>
    </submittedName>
</protein>
<organism evidence="2 4">
    <name type="scientific">Bursaphelenchus xylophilus</name>
    <name type="common">Pinewood nematode worm</name>
    <name type="synonym">Aphelenchoides xylophilus</name>
    <dbReference type="NCBI Taxonomy" id="6326"/>
    <lineage>
        <taxon>Eukaryota</taxon>
        <taxon>Metazoa</taxon>
        <taxon>Ecdysozoa</taxon>
        <taxon>Nematoda</taxon>
        <taxon>Chromadorea</taxon>
        <taxon>Rhabditida</taxon>
        <taxon>Tylenchina</taxon>
        <taxon>Tylenchomorpha</taxon>
        <taxon>Aphelenchoidea</taxon>
        <taxon>Aphelenchoididae</taxon>
        <taxon>Bursaphelenchus</taxon>
    </lineage>
</organism>
<evidence type="ECO:0000313" key="2">
    <source>
        <dbReference type="Proteomes" id="UP000095284"/>
    </source>
</evidence>
<dbReference type="GO" id="GO:0031461">
    <property type="term" value="C:cullin-RING ubiquitin ligase complex"/>
    <property type="evidence" value="ECO:0007669"/>
    <property type="project" value="TreeGrafter"/>
</dbReference>
<proteinExistence type="predicted"/>
<accession>A0A1I7S683</accession>
<dbReference type="SUPFAM" id="SSF50969">
    <property type="entry name" value="YVTN repeat-like/Quinoprotein amine dehydrogenase"/>
    <property type="match status" value="1"/>
</dbReference>
<evidence type="ECO:0000313" key="3">
    <source>
        <dbReference type="Proteomes" id="UP000659654"/>
    </source>
</evidence>
<evidence type="ECO:0000313" key="1">
    <source>
        <dbReference type="EMBL" id="CAD5208342.1"/>
    </source>
</evidence>
<reference evidence="4" key="1">
    <citation type="submission" date="2016-11" db="UniProtKB">
        <authorList>
            <consortium name="WormBaseParasite"/>
        </authorList>
    </citation>
    <scope>IDENTIFICATION</scope>
</reference>
<sequence length="532" mass="62816">MISKEQLDKVFGKEWCRKYCKKRPNLYNFLENREIEKRKPCTQFVNGGREFYNYIRNLDLSNIDGRINVTPIRFSPDGNKLICINTARQEVLIYRYNGTGRIRNQRISAFEDLFTHQFTLQLHQIERGASMVRDITLLPENGSHLILSYFVPLPENAAILHRMIRNNESEFPRSTIEHTVYLIVDMKTGQITATLRFDFENHTGHCVYSVDRMIGILSSQHQTIYIHRLENDGKLILLREIGRTLYEDDHLMIKSSVNPISEKVFMGFRQKLLAFLYKEHQRFGRSLEFLRYFNYYRNLRMSKFQFLGADRLLIRVDANITGSIGGDQELYARRASRAEPPNLHYMFVIYEWKEPKILGCFNRSSTTLFNTMLENYETFKNGSVTKTYFPTTMEHCKFLKDKQNHAFQQYMTAKGHRCEVVKRLLSVLPFSIQSSYVSSIFLDPFEFSYDDRINAILEKARAQPEMTLRIVNRKTGDRVVDIELTNLPIEMVNEQKPVLRILFHPYEPLIMLTDRYCTDSRLFIFTLPFDQE</sequence>
<dbReference type="WBParaSite" id="BXY_0851900.1">
    <property type="protein sequence ID" value="BXY_0851900.1"/>
    <property type="gene ID" value="BXY_0851900"/>
</dbReference>
<keyword evidence="3" id="KW-1185">Reference proteome</keyword>
<dbReference type="InterPro" id="IPR011044">
    <property type="entry name" value="Quino_amine_DH_bsu"/>
</dbReference>
<name>A0A1I7S683_BURXY</name>
<dbReference type="EMBL" id="CAJFCV020000001">
    <property type="protein sequence ID" value="CAG9081111.1"/>
    <property type="molecule type" value="Genomic_DNA"/>
</dbReference>
<dbReference type="GO" id="GO:1990756">
    <property type="term" value="F:ubiquitin-like ligase-substrate adaptor activity"/>
    <property type="evidence" value="ECO:0007669"/>
    <property type="project" value="TreeGrafter"/>
</dbReference>
<gene>
    <name evidence="1" type="ORF">BXYJ_LOCUS578</name>
</gene>
<evidence type="ECO:0000313" key="4">
    <source>
        <dbReference type="WBParaSite" id="BXY_0851900.1"/>
    </source>
</evidence>
<dbReference type="InterPro" id="IPR019138">
    <property type="entry name" value="De-etiolated_protein_1_Det1"/>
</dbReference>
<dbReference type="OrthoDB" id="18339at2759"/>
<dbReference type="Proteomes" id="UP000095284">
    <property type="component" value="Unplaced"/>
</dbReference>
<dbReference type="AlphaFoldDB" id="A0A1I7S683"/>
<dbReference type="GO" id="GO:0005634">
    <property type="term" value="C:nucleus"/>
    <property type="evidence" value="ECO:0007669"/>
    <property type="project" value="TreeGrafter"/>
</dbReference>
<dbReference type="Proteomes" id="UP000659654">
    <property type="component" value="Unassembled WGS sequence"/>
</dbReference>
<dbReference type="Pfam" id="PF09737">
    <property type="entry name" value="Det1"/>
    <property type="match status" value="1"/>
</dbReference>
<reference evidence="1" key="2">
    <citation type="submission" date="2020-09" db="EMBL/GenBank/DDBJ databases">
        <authorList>
            <person name="Kikuchi T."/>
        </authorList>
    </citation>
    <scope>NUCLEOTIDE SEQUENCE</scope>
    <source>
        <strain evidence="1">Ka4C1</strain>
    </source>
</reference>
<dbReference type="eggNOG" id="KOG2558">
    <property type="taxonomic scope" value="Eukaryota"/>
</dbReference>